<dbReference type="Gene3D" id="2.10.260.10">
    <property type="match status" value="1"/>
</dbReference>
<name>A0A225MRA9_9BURK</name>
<dbReference type="Proteomes" id="UP000214603">
    <property type="component" value="Unassembled WGS sequence"/>
</dbReference>
<evidence type="ECO:0000313" key="3">
    <source>
        <dbReference type="EMBL" id="OWT63728.1"/>
    </source>
</evidence>
<sequence>MTDATTLTSKGQVTVPREIRQRMGLEPGDKMTFSLLSDGTLVVRPKLRRVTDLAGLLHKPGRAPVLLEDMTVDLSADDIAS</sequence>
<dbReference type="SUPFAM" id="SSF89447">
    <property type="entry name" value="AbrB/MazE/MraZ-like"/>
    <property type="match status" value="1"/>
</dbReference>
<reference evidence="4" key="1">
    <citation type="submission" date="2017-06" db="EMBL/GenBank/DDBJ databases">
        <title>Herbaspirillum phytohormonus sp. nov., isolated from the root nodule of Robinia pseudoacacia in lead-zinc mine.</title>
        <authorList>
            <person name="Fan M."/>
            <person name="Lin Y."/>
        </authorList>
    </citation>
    <scope>NUCLEOTIDE SEQUENCE [LARGE SCALE GENOMIC DNA]</scope>
    <source>
        <strain evidence="4">SC-089</strain>
    </source>
</reference>
<accession>A0A225MRA9</accession>
<evidence type="ECO:0000259" key="2">
    <source>
        <dbReference type="PROSITE" id="PS51740"/>
    </source>
</evidence>
<evidence type="ECO:0000313" key="4">
    <source>
        <dbReference type="Proteomes" id="UP000214603"/>
    </source>
</evidence>
<dbReference type="PROSITE" id="PS51740">
    <property type="entry name" value="SPOVT_ABRB"/>
    <property type="match status" value="1"/>
</dbReference>
<dbReference type="AlphaFoldDB" id="A0A225MRA9"/>
<dbReference type="RefSeq" id="WP_088602307.1">
    <property type="nucleotide sequence ID" value="NZ_NJIH01000003.1"/>
</dbReference>
<keyword evidence="1" id="KW-0238">DNA-binding</keyword>
<comment type="caution">
    <text evidence="3">The sequence shown here is derived from an EMBL/GenBank/DDBJ whole genome shotgun (WGS) entry which is preliminary data.</text>
</comment>
<dbReference type="InterPro" id="IPR037914">
    <property type="entry name" value="SpoVT-AbrB_sf"/>
</dbReference>
<organism evidence="3 4">
    <name type="scientific">Candidimonas nitroreducens</name>
    <dbReference type="NCBI Taxonomy" id="683354"/>
    <lineage>
        <taxon>Bacteria</taxon>
        <taxon>Pseudomonadati</taxon>
        <taxon>Pseudomonadota</taxon>
        <taxon>Betaproteobacteria</taxon>
        <taxon>Burkholderiales</taxon>
        <taxon>Alcaligenaceae</taxon>
        <taxon>Candidimonas</taxon>
    </lineage>
</organism>
<feature type="domain" description="SpoVT-AbrB" evidence="2">
    <location>
        <begin position="2"/>
        <end position="48"/>
    </location>
</feature>
<gene>
    <name evidence="3" type="ORF">CEY11_05270</name>
</gene>
<dbReference type="InterPro" id="IPR007159">
    <property type="entry name" value="SpoVT-AbrB_dom"/>
</dbReference>
<protein>
    <submittedName>
        <fullName evidence="3">AbrB family transcriptional regulator</fullName>
    </submittedName>
</protein>
<dbReference type="SMART" id="SM00966">
    <property type="entry name" value="SpoVT_AbrB"/>
    <property type="match status" value="1"/>
</dbReference>
<dbReference type="NCBIfam" id="TIGR01439">
    <property type="entry name" value="lp_hng_hel_AbrB"/>
    <property type="match status" value="1"/>
</dbReference>
<dbReference type="EMBL" id="NJIH01000003">
    <property type="protein sequence ID" value="OWT63728.1"/>
    <property type="molecule type" value="Genomic_DNA"/>
</dbReference>
<proteinExistence type="predicted"/>
<keyword evidence="4" id="KW-1185">Reference proteome</keyword>
<dbReference type="Pfam" id="PF04014">
    <property type="entry name" value="MazE_antitoxin"/>
    <property type="match status" value="1"/>
</dbReference>
<evidence type="ECO:0000256" key="1">
    <source>
        <dbReference type="PROSITE-ProRule" id="PRU01076"/>
    </source>
</evidence>
<dbReference type="GO" id="GO:0003677">
    <property type="term" value="F:DNA binding"/>
    <property type="evidence" value="ECO:0007669"/>
    <property type="project" value="UniProtKB-UniRule"/>
</dbReference>
<dbReference type="OrthoDB" id="9811597at2"/>